<evidence type="ECO:0000313" key="2">
    <source>
        <dbReference type="Proteomes" id="UP000523161"/>
    </source>
</evidence>
<dbReference type="Proteomes" id="UP000523161">
    <property type="component" value="Unassembled WGS sequence"/>
</dbReference>
<proteinExistence type="predicted"/>
<keyword evidence="2" id="KW-1185">Reference proteome</keyword>
<evidence type="ECO:0000313" key="1">
    <source>
        <dbReference type="EMBL" id="NRQ43971.1"/>
    </source>
</evidence>
<dbReference type="AlphaFoldDB" id="A0A7Y5AU31"/>
<dbReference type="EMBL" id="JABSOD010000020">
    <property type="protein sequence ID" value="NRQ43971.1"/>
    <property type="molecule type" value="Genomic_DNA"/>
</dbReference>
<dbReference type="RefSeq" id="WP_173502204.1">
    <property type="nucleotide sequence ID" value="NZ_JABSOD010000020.1"/>
</dbReference>
<accession>A0A7Y5AU31</accession>
<sequence length="167" mass="18740">MSEIEHSKSLVNRSTRHAKICGNFFENLVLYVLSRNGFETALVDHTGIDILARNPISGEYLGISVKGRTRNSGERAGRVKIDNFQDHLDKIDSACVAFGNATPYLAVLVDANNEINGTLVPVKNVKEKYWSGDRNLNWGMGKESLNIYKTDPDTRLFTLKFGDSIWF</sequence>
<comment type="caution">
    <text evidence="1">The sequence shown here is derived from an EMBL/GenBank/DDBJ whole genome shotgun (WGS) entry which is preliminary data.</text>
</comment>
<evidence type="ECO:0008006" key="3">
    <source>
        <dbReference type="Google" id="ProtNLM"/>
    </source>
</evidence>
<name>A0A7Y5AU31_9GAMM</name>
<reference evidence="1 2" key="1">
    <citation type="submission" date="2020-06" db="EMBL/GenBank/DDBJ databases">
        <title>Rheinheimera sp. nov., a marine bacterium isolated from coastal.</title>
        <authorList>
            <person name="Yu Q."/>
            <person name="Qi Y."/>
            <person name="Pu J."/>
        </authorList>
    </citation>
    <scope>NUCLEOTIDE SEQUENCE [LARGE SCALE GENOMIC DNA]</scope>
    <source>
        <strain evidence="1 2">YQF-2</strain>
    </source>
</reference>
<gene>
    <name evidence="1" type="ORF">HRH59_15610</name>
</gene>
<organism evidence="1 2">
    <name type="scientific">Rheinheimera lutimaris</name>
    <dbReference type="NCBI Taxonomy" id="2740584"/>
    <lineage>
        <taxon>Bacteria</taxon>
        <taxon>Pseudomonadati</taxon>
        <taxon>Pseudomonadota</taxon>
        <taxon>Gammaproteobacteria</taxon>
        <taxon>Chromatiales</taxon>
        <taxon>Chromatiaceae</taxon>
        <taxon>Rheinheimera</taxon>
    </lineage>
</organism>
<protein>
    <recommendedName>
        <fullName evidence="3">Restriction endonuclease</fullName>
    </recommendedName>
</protein>